<sequence>MIIMSLDIEQFQKKINEASPLEVPFLLMQLEQYDCESAQDMLERINKDFQKEDMINNVVTPVMTSIVDSLLMLPIFKGFTRKLGLNANRVMLECRTFNYDGQAIYLLPDTFVENYNQENINKKWGIKNRPNYNRTIYENPSEMGRYKKKRVEDAGTVKNLTDEYTGEKNITAKKNNPDLRRNDPNNLYNAETDHIVPLKQIFDQLQNNAGLSDGDIKRIANSEDNLAITRRRINNPKRDMSNSKFIEQQEILKSQGKDYVELTPEQKANMIRMEQEAKQALENGINKTVIKNLLGQGQADRDKRKESYQQKEKELGRKLTKDERETLDKELAHGKAYEIHKENLANAGNQTMMYAMGSAILFMIKPLYFEMKDSILNGFIEGVNVYTYKDAFSIRFGRVKEYVWNQISDLGNAFSSIMDNLKNLISAILEGILGMFVGIFKHAFRIIKDGIKIMMQSYSVLFGENANKSTPAEKGDAILKIFGASAAAFCGIWIDSMLEKLPVIPESLRGSISTLLSGLASMLVFYLLDKADVFNVKAEKRNTRIKELFDERINDIQQATNNMNEIVIEKIRQYSLESRQILNRFSEAIENSDYSTASKETLALARFLKIDLGYNNFYEFNEQRKKGTINWDM</sequence>
<accession>A0A853PV75</accession>
<reference evidence="2 3" key="1">
    <citation type="journal article" date="2016" name="PLoS ONE">
        <title>Genomic Diversity of Enterotoxigenic Strains of Bacteroides fragilis.</title>
        <authorList>
            <person name="Pierce J.V."/>
            <person name="Bernstein H.D."/>
        </authorList>
    </citation>
    <scope>NUCLEOTIDE SEQUENCE [LARGE SCALE GENOMIC DNA]</scope>
    <source>
        <strain evidence="2 3">20793-3</strain>
    </source>
</reference>
<dbReference type="EMBL" id="LIDT01000024">
    <property type="protein sequence ID" value="OCR31735.1"/>
    <property type="molecule type" value="Genomic_DNA"/>
</dbReference>
<comment type="caution">
    <text evidence="2">The sequence shown here is derived from an EMBL/GenBank/DDBJ whole genome shotgun (WGS) entry which is preliminary data.</text>
</comment>
<feature type="region of interest" description="Disordered" evidence="1">
    <location>
        <begin position="296"/>
        <end position="322"/>
    </location>
</feature>
<evidence type="ECO:0008006" key="4">
    <source>
        <dbReference type="Google" id="ProtNLM"/>
    </source>
</evidence>
<dbReference type="Proteomes" id="UP000093197">
    <property type="component" value="Unassembled WGS sequence"/>
</dbReference>
<protein>
    <recommendedName>
        <fullName evidence="4">DNA repair ATPase</fullName>
    </recommendedName>
</protein>
<dbReference type="AlphaFoldDB" id="A0A853PV75"/>
<name>A0A853PV75_BACFG</name>
<feature type="compositionally biased region" description="Basic and acidic residues" evidence="1">
    <location>
        <begin position="299"/>
        <end position="322"/>
    </location>
</feature>
<evidence type="ECO:0000313" key="2">
    <source>
        <dbReference type="EMBL" id="OCR31735.1"/>
    </source>
</evidence>
<evidence type="ECO:0000313" key="3">
    <source>
        <dbReference type="Proteomes" id="UP000093197"/>
    </source>
</evidence>
<proteinExistence type="predicted"/>
<organism evidence="2 3">
    <name type="scientific">Bacteroides fragilis</name>
    <dbReference type="NCBI Taxonomy" id="817"/>
    <lineage>
        <taxon>Bacteria</taxon>
        <taxon>Pseudomonadati</taxon>
        <taxon>Bacteroidota</taxon>
        <taxon>Bacteroidia</taxon>
        <taxon>Bacteroidales</taxon>
        <taxon>Bacteroidaceae</taxon>
        <taxon>Bacteroides</taxon>
    </lineage>
</organism>
<gene>
    <name evidence="2" type="ORF">AC094_25070</name>
</gene>
<evidence type="ECO:0000256" key="1">
    <source>
        <dbReference type="SAM" id="MobiDB-lite"/>
    </source>
</evidence>